<dbReference type="EMBL" id="JAFHDT010000008">
    <property type="protein sequence ID" value="KAI7806359.1"/>
    <property type="molecule type" value="Genomic_DNA"/>
</dbReference>
<evidence type="ECO:0000256" key="1">
    <source>
        <dbReference type="SAM" id="MobiDB-lite"/>
    </source>
</evidence>
<sequence length="150" mass="16122">MALVVFASAAAGGCWFLRSYTFIQCRQISSVICEWISIPQTQSVQESMSSGRPARANLIDEASPFSARSILIKRPNRGLGNRWGSSLKAAGILQMNGGDLVDTPYKEKGEGPCFSHFSSNKNSDKDGNKGVFSGTGDITGSPLRKAVRFA</sequence>
<accession>A0A9W7WQA7</accession>
<evidence type="ECO:0000313" key="3">
    <source>
        <dbReference type="Proteomes" id="UP001059041"/>
    </source>
</evidence>
<name>A0A9W7WQA7_TRIRA</name>
<protein>
    <submittedName>
        <fullName evidence="2">Uncharacterized protein</fullName>
    </submittedName>
</protein>
<proteinExistence type="predicted"/>
<dbReference type="AlphaFoldDB" id="A0A9W7WQA7"/>
<comment type="caution">
    <text evidence="2">The sequence shown here is derived from an EMBL/GenBank/DDBJ whole genome shotgun (WGS) entry which is preliminary data.</text>
</comment>
<dbReference type="Proteomes" id="UP001059041">
    <property type="component" value="Linkage Group LG8"/>
</dbReference>
<evidence type="ECO:0000313" key="2">
    <source>
        <dbReference type="EMBL" id="KAI7806359.1"/>
    </source>
</evidence>
<gene>
    <name evidence="2" type="ORF">IRJ41_004536</name>
</gene>
<keyword evidence="3" id="KW-1185">Reference proteome</keyword>
<feature type="region of interest" description="Disordered" evidence="1">
    <location>
        <begin position="116"/>
        <end position="137"/>
    </location>
</feature>
<organism evidence="2 3">
    <name type="scientific">Triplophysa rosa</name>
    <name type="common">Cave loach</name>
    <dbReference type="NCBI Taxonomy" id="992332"/>
    <lineage>
        <taxon>Eukaryota</taxon>
        <taxon>Metazoa</taxon>
        <taxon>Chordata</taxon>
        <taxon>Craniata</taxon>
        <taxon>Vertebrata</taxon>
        <taxon>Euteleostomi</taxon>
        <taxon>Actinopterygii</taxon>
        <taxon>Neopterygii</taxon>
        <taxon>Teleostei</taxon>
        <taxon>Ostariophysi</taxon>
        <taxon>Cypriniformes</taxon>
        <taxon>Nemacheilidae</taxon>
        <taxon>Triplophysa</taxon>
    </lineage>
</organism>
<reference evidence="2" key="1">
    <citation type="submission" date="2021-02" db="EMBL/GenBank/DDBJ databases">
        <title>Comparative genomics reveals that relaxation of natural selection precedes convergent phenotypic evolution of cavefish.</title>
        <authorList>
            <person name="Peng Z."/>
        </authorList>
    </citation>
    <scope>NUCLEOTIDE SEQUENCE</scope>
    <source>
        <tissue evidence="2">Muscle</tissue>
    </source>
</reference>